<keyword evidence="2" id="KW-0285">Flavoprotein</keyword>
<evidence type="ECO:0000313" key="7">
    <source>
        <dbReference type="Proteomes" id="UP001622557"/>
    </source>
</evidence>
<comment type="cofactor">
    <cofactor evidence="1">
        <name>FAD</name>
        <dbReference type="ChEBI" id="CHEBI:57692"/>
    </cofactor>
</comment>
<keyword evidence="6" id="KW-0560">Oxidoreductase</keyword>
<evidence type="ECO:0000256" key="1">
    <source>
        <dbReference type="ARBA" id="ARBA00001974"/>
    </source>
</evidence>
<proteinExistence type="predicted"/>
<evidence type="ECO:0000256" key="3">
    <source>
        <dbReference type="ARBA" id="ARBA00022827"/>
    </source>
</evidence>
<feature type="region of interest" description="Disordered" evidence="4">
    <location>
        <begin position="1"/>
        <end position="20"/>
    </location>
</feature>
<dbReference type="GeneID" id="97282929"/>
<dbReference type="RefSeq" id="WP_363853183.1">
    <property type="nucleotide sequence ID" value="NZ_CP108164.1"/>
</dbReference>
<dbReference type="GO" id="GO:0004497">
    <property type="term" value="F:monooxygenase activity"/>
    <property type="evidence" value="ECO:0007669"/>
    <property type="project" value="UniProtKB-KW"/>
</dbReference>
<dbReference type="InterPro" id="IPR036188">
    <property type="entry name" value="FAD/NAD-bd_sf"/>
</dbReference>
<gene>
    <name evidence="6" type="ORF">OG350_20870</name>
</gene>
<dbReference type="Gene3D" id="3.30.70.2450">
    <property type="match status" value="1"/>
</dbReference>
<dbReference type="Gene3D" id="3.50.50.60">
    <property type="entry name" value="FAD/NAD(P)-binding domain"/>
    <property type="match status" value="1"/>
</dbReference>
<keyword evidence="3" id="KW-0274">FAD</keyword>
<sequence>MSKSAPRPPAGPRTATAPDVPDVLVVGAGPTGLLLAGDLAAAGARVTVLEKRGRKLSNLTRSFTVHARTLEQLQERGVAEDIIATGTRLPTLPLFGELDIHFAHLRTRYPYVLITPQFHVERVLERRAVSLGVEFRHDTEVTGLRQDAHGVELDATTADGTRETHRAAYAVGTDGVRSTVRRLLDIPFPGDSVLRSVILADVLMKEAPADLLTVDANEHGFAFVAPFGDGYYRVLAWNRHTDSSADESVDFEELRRLCQAILGRDFGMHEPRWVSRFHSDERQATRYREGRFFLAGDAAHVHSPAGGMGMNTGLQDAMNLAWKLAAAVRGHGDDALLDTYEAETHPVGEEVLRTSGSLVRAAIRQSGRTRLAQQAMIWFAGHLGPLGQALGRREGLAVSGTGITYGRERGDHRLVGRFFHGRLTGGRLDGALGTGRFVLLSPDETVRAAVADWSDRVVTAPADVRTTLLIRPDGYVAWAADGPDPAAVRTALDRWAGPAKPRIRLAHAS</sequence>
<dbReference type="Gene3D" id="3.40.30.120">
    <property type="match status" value="1"/>
</dbReference>
<evidence type="ECO:0000259" key="5">
    <source>
        <dbReference type="Pfam" id="PF01494"/>
    </source>
</evidence>
<dbReference type="SUPFAM" id="SSF51905">
    <property type="entry name" value="FAD/NAD(P)-binding domain"/>
    <property type="match status" value="1"/>
</dbReference>
<dbReference type="Pfam" id="PF01494">
    <property type="entry name" value="FAD_binding_3"/>
    <property type="match status" value="1"/>
</dbReference>
<dbReference type="EMBL" id="CP108164">
    <property type="protein sequence ID" value="WTQ82603.1"/>
    <property type="molecule type" value="Genomic_DNA"/>
</dbReference>
<keyword evidence="6" id="KW-0503">Monooxygenase</keyword>
<dbReference type="InterPro" id="IPR050641">
    <property type="entry name" value="RIFMO-like"/>
</dbReference>
<evidence type="ECO:0000256" key="2">
    <source>
        <dbReference type="ARBA" id="ARBA00022630"/>
    </source>
</evidence>
<name>A0ABZ1KUQ8_STRAH</name>
<evidence type="ECO:0000256" key="4">
    <source>
        <dbReference type="SAM" id="MobiDB-lite"/>
    </source>
</evidence>
<evidence type="ECO:0000313" key="6">
    <source>
        <dbReference type="EMBL" id="WTQ82603.1"/>
    </source>
</evidence>
<dbReference type="PANTHER" id="PTHR43004">
    <property type="entry name" value="TRK SYSTEM POTASSIUM UPTAKE PROTEIN"/>
    <property type="match status" value="1"/>
</dbReference>
<feature type="compositionally biased region" description="Pro residues" evidence="4">
    <location>
        <begin position="1"/>
        <end position="11"/>
    </location>
</feature>
<feature type="domain" description="FAD-binding" evidence="5">
    <location>
        <begin position="22"/>
        <end position="354"/>
    </location>
</feature>
<dbReference type="Proteomes" id="UP001622557">
    <property type="component" value="Chromosome"/>
</dbReference>
<accession>A0ABZ1KUQ8</accession>
<dbReference type="PANTHER" id="PTHR43004:SF19">
    <property type="entry name" value="BINDING MONOOXYGENASE, PUTATIVE (JCVI)-RELATED"/>
    <property type="match status" value="1"/>
</dbReference>
<protein>
    <submittedName>
        <fullName evidence="6">FAD-dependent monooxygenase</fullName>
    </submittedName>
</protein>
<reference evidence="6 7" key="1">
    <citation type="submission" date="2022-10" db="EMBL/GenBank/DDBJ databases">
        <title>The complete genomes of actinobacterial strains from the NBC collection.</title>
        <authorList>
            <person name="Joergensen T.S."/>
            <person name="Alvarez Arevalo M."/>
            <person name="Sterndorff E.B."/>
            <person name="Faurdal D."/>
            <person name="Vuksanovic O."/>
            <person name="Mourched A.-S."/>
            <person name="Charusanti P."/>
            <person name="Shaw S."/>
            <person name="Blin K."/>
            <person name="Weber T."/>
        </authorList>
    </citation>
    <scope>NUCLEOTIDE SEQUENCE [LARGE SCALE GENOMIC DNA]</scope>
    <source>
        <strain evidence="6 7">NBC_00156</strain>
    </source>
</reference>
<dbReference type="PRINTS" id="PR00420">
    <property type="entry name" value="RNGMNOXGNASE"/>
</dbReference>
<keyword evidence="7" id="KW-1185">Reference proteome</keyword>
<organism evidence="6 7">
    <name type="scientific">Streptomyces achromogenes</name>
    <dbReference type="NCBI Taxonomy" id="67255"/>
    <lineage>
        <taxon>Bacteria</taxon>
        <taxon>Bacillati</taxon>
        <taxon>Actinomycetota</taxon>
        <taxon>Actinomycetes</taxon>
        <taxon>Kitasatosporales</taxon>
        <taxon>Streptomycetaceae</taxon>
        <taxon>Streptomyces</taxon>
    </lineage>
</organism>
<dbReference type="Pfam" id="PF21274">
    <property type="entry name" value="Rng_hyd_C"/>
    <property type="match status" value="1"/>
</dbReference>
<dbReference type="InterPro" id="IPR002938">
    <property type="entry name" value="FAD-bd"/>
</dbReference>